<proteinExistence type="predicted"/>
<evidence type="ECO:0000313" key="2">
    <source>
        <dbReference type="Proteomes" id="UP001232117"/>
    </source>
</evidence>
<reference evidence="1 2" key="1">
    <citation type="submission" date="2023-06" db="EMBL/GenBank/DDBJ databases">
        <title>Complete Genome Sequence of Flavobacterium keumense K3R-10.</title>
        <authorList>
            <person name="Jeong H."/>
            <person name="Jhang S.Y."/>
            <person name="Kim J.N."/>
        </authorList>
    </citation>
    <scope>NUCLEOTIDE SEQUENCE [LARGE SCALE GENOMIC DNA]</scope>
    <source>
        <strain evidence="1 2">K3R-10</strain>
    </source>
</reference>
<keyword evidence="2" id="KW-1185">Reference proteome</keyword>
<dbReference type="Proteomes" id="UP001232117">
    <property type="component" value="Chromosome"/>
</dbReference>
<gene>
    <name evidence="1" type="ORF">MG292_10770</name>
</gene>
<dbReference type="RefSeq" id="WP_264532725.1">
    <property type="nucleotide sequence ID" value="NZ_CP092332.1"/>
</dbReference>
<dbReference type="EMBL" id="CP092332">
    <property type="protein sequence ID" value="WGK94549.1"/>
    <property type="molecule type" value="Genomic_DNA"/>
</dbReference>
<name>A0ABY8N593_9FLAO</name>
<evidence type="ECO:0000313" key="1">
    <source>
        <dbReference type="EMBL" id="WGK94549.1"/>
    </source>
</evidence>
<sequence length="45" mass="5265">MKTTQKRMKIILNESQVKRLLDTITKESVLEETQKLKTFKLTASI</sequence>
<organism evidence="1 2">
    <name type="scientific">Flavobacterium keumense</name>
    <dbReference type="NCBI Taxonomy" id="1306518"/>
    <lineage>
        <taxon>Bacteria</taxon>
        <taxon>Pseudomonadati</taxon>
        <taxon>Bacteroidota</taxon>
        <taxon>Flavobacteriia</taxon>
        <taxon>Flavobacteriales</taxon>
        <taxon>Flavobacteriaceae</taxon>
        <taxon>Flavobacterium</taxon>
    </lineage>
</organism>
<accession>A0ABY8N593</accession>
<protein>
    <submittedName>
        <fullName evidence="1">Uncharacterized protein</fullName>
    </submittedName>
</protein>